<dbReference type="InterPro" id="IPR003439">
    <property type="entry name" value="ABC_transporter-like_ATP-bd"/>
</dbReference>
<dbReference type="RefSeq" id="WP_271715881.1">
    <property type="nucleotide sequence ID" value="NZ_AP024169.1"/>
</dbReference>
<evidence type="ECO:0000256" key="1">
    <source>
        <dbReference type="ARBA" id="ARBA00022741"/>
    </source>
</evidence>
<dbReference type="AlphaFoldDB" id="A0A7R7ID56"/>
<evidence type="ECO:0000313" key="4">
    <source>
        <dbReference type="EMBL" id="BCN30679.1"/>
    </source>
</evidence>
<keyword evidence="1" id="KW-0547">Nucleotide-binding</keyword>
<feature type="domain" description="ABC transporter" evidence="3">
    <location>
        <begin position="350"/>
        <end position="559"/>
    </location>
</feature>
<proteinExistence type="predicted"/>
<dbReference type="InterPro" id="IPR003593">
    <property type="entry name" value="AAA+_ATPase"/>
</dbReference>
<dbReference type="CDD" id="cd03221">
    <property type="entry name" value="ABCF_EF-3"/>
    <property type="match status" value="2"/>
</dbReference>
<dbReference type="SUPFAM" id="SSF52540">
    <property type="entry name" value="P-loop containing nucleoside triphosphate hydrolases"/>
    <property type="match status" value="2"/>
</dbReference>
<protein>
    <submittedName>
        <fullName evidence="4">Lsa family ABC-F type ribosomal protection protein</fullName>
    </submittedName>
</protein>
<dbReference type="EMBL" id="AP024169">
    <property type="protein sequence ID" value="BCN30679.1"/>
    <property type="molecule type" value="Genomic_DNA"/>
</dbReference>
<sequence length="560" mass="65135">MAEISVNNLTFSYETSYDNIFENTSFQFDTDWKLGFIGRNGKGKTTFLNLLLGKYDYRGTIVSNVSFDYFPFQVEEKDTITLEIIKTIIAPFLEWDKKMRDYEKEFELKADLLEESDSYNEYSEILNQYLLHDGYQIEELIKKEIAKLKLKEEVLYRPFSTLSNGEQTKLLLAGLFLKKNNFLLIDEPTNHLDMDAREVLKDYLATKKGFLLVSHDRDFIDHVVDHILSINRNTIEVIKGNFSTWQENKNRRDQFELAENEKLEKSILHLEVAVRNTAGWSDKIESTKIGAGPVDRGYIGAQSAKMMKRAKAIEHRKNREIEEKSKLLKDIDTTESLKMNLLEMKKNRVLDVTDLTLGYLNEQNDDLFDNYLFKNLTFTLNVGERIALSGKNGCGKSSILKFILDHDKKNKNSNILYQYKGNIKLTNDVVISYVPQDTSFLKGSLKDHIESMGFKESTFKMLLRKLDFPRIQFEKNMEEYSEGQKKKVLLAGSLISPSHLFIWDEPLNYIDVLSRIQIEELLLEYQPTMLFVEHDTVFTKKIATKIIHLNSKDSYIIETS</sequence>
<keyword evidence="2" id="KW-0067">ATP-binding</keyword>
<reference evidence="4 5" key="1">
    <citation type="submission" date="2020-11" db="EMBL/GenBank/DDBJ databases">
        <title>Draft genome sequencing of a Lachnospiraceae strain isolated from anoxic soil subjected to BSD treatment.</title>
        <authorList>
            <person name="Uek A."/>
            <person name="Tonouchi A."/>
        </authorList>
    </citation>
    <scope>NUCLEOTIDE SEQUENCE [LARGE SCALE GENOMIC DNA]</scope>
    <source>
        <strain evidence="4 5">TB5</strain>
    </source>
</reference>
<keyword evidence="5" id="KW-1185">Reference proteome</keyword>
<dbReference type="KEGG" id="ahb:bsdtb5_19740"/>
<dbReference type="PANTHER" id="PTHR42855">
    <property type="entry name" value="ABC TRANSPORTER ATP-BINDING SUBUNIT"/>
    <property type="match status" value="1"/>
</dbReference>
<dbReference type="Proteomes" id="UP000595897">
    <property type="component" value="Chromosome"/>
</dbReference>
<dbReference type="NCBIfam" id="NF000355">
    <property type="entry name" value="ribo_prot_ABC_F"/>
    <property type="match status" value="1"/>
</dbReference>
<dbReference type="SMART" id="SM00382">
    <property type="entry name" value="AAA"/>
    <property type="match status" value="2"/>
</dbReference>
<organism evidence="4 5">
    <name type="scientific">Anaeromicropila herbilytica</name>
    <dbReference type="NCBI Taxonomy" id="2785025"/>
    <lineage>
        <taxon>Bacteria</taxon>
        <taxon>Bacillati</taxon>
        <taxon>Bacillota</taxon>
        <taxon>Clostridia</taxon>
        <taxon>Lachnospirales</taxon>
        <taxon>Lachnospiraceae</taxon>
        <taxon>Anaeromicropila</taxon>
    </lineage>
</organism>
<dbReference type="InterPro" id="IPR051309">
    <property type="entry name" value="ABCF_ATPase"/>
</dbReference>
<dbReference type="FunFam" id="3.40.50.300:FF:000011">
    <property type="entry name" value="Putative ABC transporter ATP-binding component"/>
    <property type="match status" value="1"/>
</dbReference>
<dbReference type="Gene3D" id="3.40.50.300">
    <property type="entry name" value="P-loop containing nucleotide triphosphate hydrolases"/>
    <property type="match status" value="2"/>
</dbReference>
<dbReference type="PROSITE" id="PS50893">
    <property type="entry name" value="ABC_TRANSPORTER_2"/>
    <property type="match status" value="2"/>
</dbReference>
<evidence type="ECO:0000256" key="2">
    <source>
        <dbReference type="ARBA" id="ARBA00022840"/>
    </source>
</evidence>
<accession>A0A7R7ID56</accession>
<dbReference type="GO" id="GO:0005524">
    <property type="term" value="F:ATP binding"/>
    <property type="evidence" value="ECO:0007669"/>
    <property type="project" value="UniProtKB-KW"/>
</dbReference>
<gene>
    <name evidence="4" type="ORF">bsdtb5_19740</name>
</gene>
<dbReference type="Pfam" id="PF00005">
    <property type="entry name" value="ABC_tran"/>
    <property type="match status" value="2"/>
</dbReference>
<dbReference type="InterPro" id="IPR027417">
    <property type="entry name" value="P-loop_NTPase"/>
</dbReference>
<feature type="domain" description="ABC transporter" evidence="3">
    <location>
        <begin position="4"/>
        <end position="257"/>
    </location>
</feature>
<evidence type="ECO:0000259" key="3">
    <source>
        <dbReference type="PROSITE" id="PS50893"/>
    </source>
</evidence>
<evidence type="ECO:0000313" key="5">
    <source>
        <dbReference type="Proteomes" id="UP000595897"/>
    </source>
</evidence>
<dbReference type="GO" id="GO:0016887">
    <property type="term" value="F:ATP hydrolysis activity"/>
    <property type="evidence" value="ECO:0007669"/>
    <property type="project" value="InterPro"/>
</dbReference>
<name>A0A7R7ID56_9FIRM</name>
<dbReference type="PANTHER" id="PTHR42855:SF2">
    <property type="entry name" value="DRUG RESISTANCE ABC TRANSPORTER,ATP-BINDING PROTEIN"/>
    <property type="match status" value="1"/>
</dbReference>